<dbReference type="EMBL" id="BMRB01000002">
    <property type="protein sequence ID" value="GGS27686.1"/>
    <property type="molecule type" value="Genomic_DNA"/>
</dbReference>
<reference evidence="3" key="1">
    <citation type="journal article" date="2014" name="Int. J. Syst. Evol. Microbiol.">
        <title>Complete genome sequence of Corynebacterium casei LMG S-19264T (=DSM 44701T), isolated from a smear-ripened cheese.</title>
        <authorList>
            <consortium name="US DOE Joint Genome Institute (JGI-PGF)"/>
            <person name="Walter F."/>
            <person name="Albersmeier A."/>
            <person name="Kalinowski J."/>
            <person name="Ruckert C."/>
        </authorList>
    </citation>
    <scope>NUCLEOTIDE SEQUENCE</scope>
    <source>
        <strain evidence="3">JCM 3276</strain>
    </source>
</reference>
<dbReference type="Proteomes" id="UP000660680">
    <property type="component" value="Unassembled WGS sequence"/>
</dbReference>
<comment type="caution">
    <text evidence="3">The sequence shown here is derived from an EMBL/GenBank/DDBJ whole genome shotgun (WGS) entry which is preliminary data.</text>
</comment>
<evidence type="ECO:0000313" key="4">
    <source>
        <dbReference type="Proteomes" id="UP000660680"/>
    </source>
</evidence>
<feature type="compositionally biased region" description="Low complexity" evidence="1">
    <location>
        <begin position="21"/>
        <end position="47"/>
    </location>
</feature>
<feature type="region of interest" description="Disordered" evidence="1">
    <location>
        <begin position="21"/>
        <end position="70"/>
    </location>
</feature>
<evidence type="ECO:0000256" key="2">
    <source>
        <dbReference type="SAM" id="SignalP"/>
    </source>
</evidence>
<reference evidence="3" key="2">
    <citation type="submission" date="2020-09" db="EMBL/GenBank/DDBJ databases">
        <authorList>
            <person name="Sun Q."/>
            <person name="Ohkuma M."/>
        </authorList>
    </citation>
    <scope>NUCLEOTIDE SEQUENCE</scope>
    <source>
        <strain evidence="3">JCM 3276</strain>
    </source>
</reference>
<feature type="chain" id="PRO_5037885705" evidence="2">
    <location>
        <begin position="19"/>
        <end position="231"/>
    </location>
</feature>
<name>A0A918GBM7_9PSEU</name>
<accession>A0A918GBM7</accession>
<gene>
    <name evidence="3" type="ORF">GCM10010171_20580</name>
</gene>
<feature type="signal peptide" evidence="2">
    <location>
        <begin position="1"/>
        <end position="18"/>
    </location>
</feature>
<evidence type="ECO:0000256" key="1">
    <source>
        <dbReference type="SAM" id="MobiDB-lite"/>
    </source>
</evidence>
<organism evidence="3 4">
    <name type="scientific">Actinokineospora fastidiosa</name>
    <dbReference type="NCBI Taxonomy" id="1816"/>
    <lineage>
        <taxon>Bacteria</taxon>
        <taxon>Bacillati</taxon>
        <taxon>Actinomycetota</taxon>
        <taxon>Actinomycetes</taxon>
        <taxon>Pseudonocardiales</taxon>
        <taxon>Pseudonocardiaceae</taxon>
        <taxon>Actinokineospora</taxon>
    </lineage>
</organism>
<dbReference type="RefSeq" id="WP_189210212.1">
    <property type="nucleotide sequence ID" value="NZ_BMRB01000002.1"/>
</dbReference>
<dbReference type="PROSITE" id="PS51257">
    <property type="entry name" value="PROKAR_LIPOPROTEIN"/>
    <property type="match status" value="1"/>
</dbReference>
<sequence length="231" mass="22791">MARLVVLTALIAALTACARPEPGAPVARATPAPTTTTTAPTSAAPTTTAPPPPSTTARATVSAPPTTTSAAVQPDIQLGEYAVTLTGTLDGQPVERPAQLSVTGTITETGTPNGVNALDVCLAAGFPLATPEAGAVWFGSNTGCFPNVGLADTDLARTSAAGATVTVDADPAVTGLNAFIGPLECLHPVSEGRMEVRFGAGGAVTGSVTARGPCLAAPPAEFTATFTGTRL</sequence>
<feature type="compositionally biased region" description="Low complexity" evidence="1">
    <location>
        <begin position="55"/>
        <end position="70"/>
    </location>
</feature>
<protein>
    <submittedName>
        <fullName evidence="3">Uncharacterized protein</fullName>
    </submittedName>
</protein>
<keyword evidence="2" id="KW-0732">Signal</keyword>
<keyword evidence="4" id="KW-1185">Reference proteome</keyword>
<evidence type="ECO:0000313" key="3">
    <source>
        <dbReference type="EMBL" id="GGS27686.1"/>
    </source>
</evidence>
<dbReference type="AlphaFoldDB" id="A0A918GBM7"/>
<proteinExistence type="predicted"/>